<dbReference type="AlphaFoldDB" id="A0A0J6UZ97"/>
<dbReference type="InterPro" id="IPR007324">
    <property type="entry name" value="Sugar-bd_dom_put"/>
</dbReference>
<dbReference type="RefSeq" id="WP_048453950.1">
    <property type="nucleotide sequence ID" value="NZ_JBNNPJ010000157.1"/>
</dbReference>
<name>A0A0J6UZ97_9HYPH</name>
<dbReference type="PANTHER" id="PTHR34294:SF1">
    <property type="entry name" value="TRANSCRIPTIONAL REGULATOR LSRR"/>
    <property type="match status" value="1"/>
</dbReference>
<dbReference type="SUPFAM" id="SSF100950">
    <property type="entry name" value="NagB/RpiA/CoA transferase-like"/>
    <property type="match status" value="1"/>
</dbReference>
<keyword evidence="7" id="KW-1185">Reference proteome</keyword>
<comment type="similarity">
    <text evidence="1">Belongs to the SorC transcriptional regulatory family.</text>
</comment>
<evidence type="ECO:0000259" key="5">
    <source>
        <dbReference type="Pfam" id="PF04198"/>
    </source>
</evidence>
<evidence type="ECO:0000256" key="4">
    <source>
        <dbReference type="ARBA" id="ARBA00023163"/>
    </source>
</evidence>
<dbReference type="OrthoDB" id="9808171at2"/>
<evidence type="ECO:0000256" key="3">
    <source>
        <dbReference type="ARBA" id="ARBA00023125"/>
    </source>
</evidence>
<sequence length="324" mass="34437">MRATSLETEADHEGEHVRARVAWYYFIAGLKQQEIADRLGITRLKVNRIVGQARADGSVQIELRMPLAHCVALEARLRDRFGLAEAVVVPAVDDPSAQQRVIGEAAGALLDPLLAEGRGLGVGWGSTLSAAARRIGPRRLPGAWVAALMGGLTRGSGTNTFEVATEFARALGAECYYLPAPIYCPSSENRLALLTHYGLAEAMRRARQADVALVAAGDLSDLSLLARTQTVSENRAALVAAGAVGDLLGVYLDRDGMPVDHPLNARAVALPPEDLREVPYSILAAGGLHKAGIVAAVLRAGYVNRLVTDEAVAEAVLDEREVRA</sequence>
<gene>
    <name evidence="6" type="ORF">VQ03_26740</name>
</gene>
<dbReference type="Gene3D" id="1.10.10.10">
    <property type="entry name" value="Winged helix-like DNA-binding domain superfamily/Winged helix DNA-binding domain"/>
    <property type="match status" value="1"/>
</dbReference>
<evidence type="ECO:0000256" key="1">
    <source>
        <dbReference type="ARBA" id="ARBA00010466"/>
    </source>
</evidence>
<dbReference type="InterPro" id="IPR036388">
    <property type="entry name" value="WH-like_DNA-bd_sf"/>
</dbReference>
<dbReference type="Pfam" id="PF04198">
    <property type="entry name" value="Sugar-bind"/>
    <property type="match status" value="1"/>
</dbReference>
<accession>A0A0J6UZ97</accession>
<dbReference type="GO" id="GO:0003677">
    <property type="term" value="F:DNA binding"/>
    <property type="evidence" value="ECO:0007669"/>
    <property type="project" value="UniProtKB-KW"/>
</dbReference>
<keyword evidence="3" id="KW-0238">DNA-binding</keyword>
<evidence type="ECO:0000313" key="6">
    <source>
        <dbReference type="EMBL" id="KMO31761.1"/>
    </source>
</evidence>
<dbReference type="EMBL" id="LABZ01000235">
    <property type="protein sequence ID" value="KMO31761.1"/>
    <property type="molecule type" value="Genomic_DNA"/>
</dbReference>
<dbReference type="InterPro" id="IPR037171">
    <property type="entry name" value="NagB/RpiA_transferase-like"/>
</dbReference>
<organism evidence="6 7">
    <name type="scientific">Methylobacterium tarhaniae</name>
    <dbReference type="NCBI Taxonomy" id="1187852"/>
    <lineage>
        <taxon>Bacteria</taxon>
        <taxon>Pseudomonadati</taxon>
        <taxon>Pseudomonadota</taxon>
        <taxon>Alphaproteobacteria</taxon>
        <taxon>Hyphomicrobiales</taxon>
        <taxon>Methylobacteriaceae</taxon>
        <taxon>Methylobacterium</taxon>
    </lineage>
</organism>
<feature type="domain" description="Sugar-binding" evidence="5">
    <location>
        <begin position="67"/>
        <end position="317"/>
    </location>
</feature>
<dbReference type="GO" id="GO:0030246">
    <property type="term" value="F:carbohydrate binding"/>
    <property type="evidence" value="ECO:0007669"/>
    <property type="project" value="InterPro"/>
</dbReference>
<comment type="caution">
    <text evidence="6">The sequence shown here is derived from an EMBL/GenBank/DDBJ whole genome shotgun (WGS) entry which is preliminary data.</text>
</comment>
<evidence type="ECO:0000256" key="2">
    <source>
        <dbReference type="ARBA" id="ARBA00023015"/>
    </source>
</evidence>
<dbReference type="Gene3D" id="3.40.50.1360">
    <property type="match status" value="1"/>
</dbReference>
<dbReference type="InterPro" id="IPR051054">
    <property type="entry name" value="SorC_transcr_regulators"/>
</dbReference>
<proteinExistence type="inferred from homology"/>
<dbReference type="PANTHER" id="PTHR34294">
    <property type="entry name" value="TRANSCRIPTIONAL REGULATOR-RELATED"/>
    <property type="match status" value="1"/>
</dbReference>
<dbReference type="Proteomes" id="UP000036449">
    <property type="component" value="Unassembled WGS sequence"/>
</dbReference>
<keyword evidence="2" id="KW-0805">Transcription regulation</keyword>
<dbReference type="PATRIC" id="fig|1187852.3.peg.3318"/>
<reference evidence="6 7" key="1">
    <citation type="submission" date="2015-03" db="EMBL/GenBank/DDBJ databases">
        <title>Genome sequencing of Methylobacterium tarhaniae DSM 25844.</title>
        <authorList>
            <person name="Chaudhry V."/>
            <person name="Patil P.B."/>
        </authorList>
    </citation>
    <scope>NUCLEOTIDE SEQUENCE [LARGE SCALE GENOMIC DNA]</scope>
    <source>
        <strain evidence="6 7">DSM 25844</strain>
    </source>
</reference>
<evidence type="ECO:0000313" key="7">
    <source>
        <dbReference type="Proteomes" id="UP000036449"/>
    </source>
</evidence>
<keyword evidence="4" id="KW-0804">Transcription</keyword>
<protein>
    <submittedName>
        <fullName evidence="6">DeoR faimly transcriptional regulator</fullName>
    </submittedName>
</protein>